<evidence type="ECO:0000313" key="3">
    <source>
        <dbReference type="EMBL" id="GHD34848.1"/>
    </source>
</evidence>
<comment type="caution">
    <text evidence="3">The sequence shown here is derived from an EMBL/GenBank/DDBJ whole genome shotgun (WGS) entry which is preliminary data.</text>
</comment>
<organism evidence="3 4">
    <name type="scientific">Nocardiopsis kunsanensis</name>
    <dbReference type="NCBI Taxonomy" id="141693"/>
    <lineage>
        <taxon>Bacteria</taxon>
        <taxon>Bacillati</taxon>
        <taxon>Actinomycetota</taxon>
        <taxon>Actinomycetes</taxon>
        <taxon>Streptosporangiales</taxon>
        <taxon>Nocardiopsidaceae</taxon>
        <taxon>Nocardiopsis</taxon>
    </lineage>
</organism>
<name>A0A918XJB8_9ACTN</name>
<feature type="signal peptide" evidence="2">
    <location>
        <begin position="1"/>
        <end position="30"/>
    </location>
</feature>
<dbReference type="AlphaFoldDB" id="A0A918XJB8"/>
<dbReference type="Proteomes" id="UP000654947">
    <property type="component" value="Unassembled WGS sequence"/>
</dbReference>
<reference evidence="3 4" key="1">
    <citation type="journal article" date="2014" name="Int. J. Syst. Evol. Microbiol.">
        <title>Complete genome sequence of Corynebacterium casei LMG S-19264T (=DSM 44701T), isolated from a smear-ripened cheese.</title>
        <authorList>
            <consortium name="US DOE Joint Genome Institute (JGI-PGF)"/>
            <person name="Walter F."/>
            <person name="Albersmeier A."/>
            <person name="Kalinowski J."/>
            <person name="Ruckert C."/>
        </authorList>
    </citation>
    <scope>NUCLEOTIDE SEQUENCE [LARGE SCALE GENOMIC DNA]</scope>
    <source>
        <strain evidence="3 4">KCTC 19473</strain>
    </source>
</reference>
<accession>A0A918XJB8</accession>
<evidence type="ECO:0000256" key="1">
    <source>
        <dbReference type="SAM" id="MobiDB-lite"/>
    </source>
</evidence>
<proteinExistence type="predicted"/>
<feature type="region of interest" description="Disordered" evidence="1">
    <location>
        <begin position="26"/>
        <end position="96"/>
    </location>
</feature>
<gene>
    <name evidence="3" type="ORF">GCM10007147_40820</name>
</gene>
<protein>
    <submittedName>
        <fullName evidence="3">Uncharacterized protein</fullName>
    </submittedName>
</protein>
<keyword evidence="4" id="KW-1185">Reference proteome</keyword>
<evidence type="ECO:0000313" key="4">
    <source>
        <dbReference type="Proteomes" id="UP000654947"/>
    </source>
</evidence>
<dbReference type="RefSeq" id="WP_230480280.1">
    <property type="nucleotide sequence ID" value="NZ_BMXL01000031.1"/>
</dbReference>
<evidence type="ECO:0000256" key="2">
    <source>
        <dbReference type="SAM" id="SignalP"/>
    </source>
</evidence>
<feature type="chain" id="PRO_5037034292" evidence="2">
    <location>
        <begin position="31"/>
        <end position="126"/>
    </location>
</feature>
<sequence>MRRRFPRVAVASVAAATLVSGLLYAPPAWADDDPHSPADRTVPVPETWEPGEANTDPEGGDPPDEPWAPAGGDPEPSDSEPQADTCANWGNGGIQDWYPLERHQVSDRLELAVNTATGNSSSSIAT</sequence>
<keyword evidence="2" id="KW-0732">Signal</keyword>
<dbReference type="EMBL" id="BMXL01000031">
    <property type="protein sequence ID" value="GHD34848.1"/>
    <property type="molecule type" value="Genomic_DNA"/>
</dbReference>